<evidence type="ECO:0000313" key="3">
    <source>
        <dbReference type="RefSeq" id="XP_018539556.1"/>
    </source>
</evidence>
<name>A0AAJ7PV98_LATCA</name>
<dbReference type="CTD" id="284992"/>
<evidence type="ECO:0000313" key="4">
    <source>
        <dbReference type="RefSeq" id="XP_018539557.1"/>
    </source>
</evidence>
<protein>
    <submittedName>
        <fullName evidence="3 4">Coiled-coil domain-containing protein 150 isoform X1</fullName>
    </submittedName>
</protein>
<evidence type="ECO:0000313" key="2">
    <source>
        <dbReference type="Proteomes" id="UP000694890"/>
    </source>
</evidence>
<proteinExistence type="predicted"/>
<dbReference type="GeneID" id="108888181"/>
<accession>A0AAJ7PV98</accession>
<dbReference type="RefSeq" id="XP_018539556.1">
    <property type="nucleotide sequence ID" value="XM_018684040.2"/>
</dbReference>
<keyword evidence="1" id="KW-0175">Coiled coil</keyword>
<dbReference type="PANTHER" id="PTHR35352:SF1">
    <property type="entry name" value="COILED-COIL DOMAIN-CONTAINING PROTEIN 150"/>
    <property type="match status" value="1"/>
</dbReference>
<sequence length="817" mass="94518">MSCSATLPLSARATAPEALCLLHQRLLLAEEEAEGLIRDMGALGVSRDQILGSGKTMDTTQSPLTMQWFQGDENTLWQQWDSVGNRVCRMESLLQTLKLTIFCLETERELDPSHTARLKQQLAELQQESEEEQQACRREVMKLRDQLQQAYQERDEAHTEVQRLRETVEAATAAKMDVALAAEELKIVKSEMSQKIMEMREQMRQESTCSAEAMKSHSKLLQCVEEMERVVKMERRQRLQLQSECQVLCVEAQTSRQQLEEEKDRGRHLEEYCRQLKEQTAVKDSLVFELKTELKRQQTENNKLQKEGREMRAAADILQAEKSRVVKQLQEQDRLLKAARCNIQTELKVALTDKVNLQRELEKLKEEHAHLYQSSSIAQEMAGTQKEILERTIERQQRELSTAHKEEEAIRKDLENSKQMLCSVVTKLEGEKSSLETHLSEAKQEVGSLSSALQSQQDENRRLMRKVTALEQQMQADQMLKDLTERDKTAYGIGKLKMSELEALQHVCGPARDVVSQTLESILASHTRLQVNSQTLHQELGGREQELTTLKKDRLQAQTEIRNHQVEVEKLQQLLTSTHSKNNRALESLQKALDTVKVDNKRLAQSLKQAVLTNSSLHRKLEQSRNQYQAIISLRDVELYEAQTKINHLSEELSAVKQQRREDYESSMKMLHREISELKMTVKDSSTRSGDLSKANQGLRRRVSELERLVSKQKACIREQRSHLREQWRSRGLQDNSQKMEPFLLSSETPEKVGSMFEARTEVRGEHQEVRTTSKQDLSKWEAEERWTSTIQRWEAKRELAHITEGYKPVRTQLKTH</sequence>
<feature type="coiled-coil region" evidence="1">
    <location>
        <begin position="347"/>
        <end position="473"/>
    </location>
</feature>
<reference evidence="3 4" key="1">
    <citation type="submission" date="2025-04" db="UniProtKB">
        <authorList>
            <consortium name="RefSeq"/>
        </authorList>
    </citation>
    <scope>IDENTIFICATION</scope>
    <source>
        <tissue evidence="3 4">Brain</tissue>
    </source>
</reference>
<evidence type="ECO:0000256" key="1">
    <source>
        <dbReference type="SAM" id="Coils"/>
    </source>
</evidence>
<feature type="coiled-coil region" evidence="1">
    <location>
        <begin position="547"/>
        <end position="606"/>
    </location>
</feature>
<feature type="coiled-coil region" evidence="1">
    <location>
        <begin position="115"/>
        <end position="321"/>
    </location>
</feature>
<dbReference type="InterPro" id="IPR038807">
    <property type="entry name" value="CCDC150"/>
</dbReference>
<dbReference type="Proteomes" id="UP000694890">
    <property type="component" value="Linkage group LG21"/>
</dbReference>
<organism evidence="2 3">
    <name type="scientific">Lates calcarifer</name>
    <name type="common">Barramundi</name>
    <name type="synonym">Holocentrus calcarifer</name>
    <dbReference type="NCBI Taxonomy" id="8187"/>
    <lineage>
        <taxon>Eukaryota</taxon>
        <taxon>Metazoa</taxon>
        <taxon>Chordata</taxon>
        <taxon>Craniata</taxon>
        <taxon>Vertebrata</taxon>
        <taxon>Euteleostomi</taxon>
        <taxon>Actinopterygii</taxon>
        <taxon>Neopterygii</taxon>
        <taxon>Teleostei</taxon>
        <taxon>Neoteleostei</taxon>
        <taxon>Acanthomorphata</taxon>
        <taxon>Carangaria</taxon>
        <taxon>Carangaria incertae sedis</taxon>
        <taxon>Centropomidae</taxon>
        <taxon>Lates</taxon>
    </lineage>
</organism>
<feature type="coiled-coil region" evidence="1">
    <location>
        <begin position="639"/>
        <end position="681"/>
    </location>
</feature>
<dbReference type="AlphaFoldDB" id="A0AAJ7PV98"/>
<dbReference type="PANTHER" id="PTHR35352">
    <property type="entry name" value="COILED-COIL DOMAIN-CONTAINING PROTEIN 150"/>
    <property type="match status" value="1"/>
</dbReference>
<dbReference type="KEGG" id="lcf:108888181"/>
<dbReference type="RefSeq" id="XP_018539557.1">
    <property type="nucleotide sequence ID" value="XM_018684041.2"/>
</dbReference>
<gene>
    <name evidence="3 4" type="primary">ccdc150</name>
</gene>